<protein>
    <recommendedName>
        <fullName evidence="3">Reverse transcriptase</fullName>
    </recommendedName>
</protein>
<dbReference type="OrthoDB" id="6241411at2759"/>
<evidence type="ECO:0008006" key="3">
    <source>
        <dbReference type="Google" id="ProtNLM"/>
    </source>
</evidence>
<name>A0A812EK38_ACAPH</name>
<dbReference type="EMBL" id="CAHIKZ030005398">
    <property type="protein sequence ID" value="CAE1324081.1"/>
    <property type="molecule type" value="Genomic_DNA"/>
</dbReference>
<dbReference type="Proteomes" id="UP000597762">
    <property type="component" value="Unassembled WGS sequence"/>
</dbReference>
<keyword evidence="2" id="KW-1185">Reference proteome</keyword>
<comment type="caution">
    <text evidence="1">The sequence shown here is derived from an EMBL/GenBank/DDBJ whole genome shotgun (WGS) entry which is preliminary data.</text>
</comment>
<accession>A0A812EK38</accession>
<proteinExistence type="predicted"/>
<organism evidence="1 2">
    <name type="scientific">Acanthosepion pharaonis</name>
    <name type="common">Pharaoh cuttlefish</name>
    <name type="synonym">Sepia pharaonis</name>
    <dbReference type="NCBI Taxonomy" id="158019"/>
    <lineage>
        <taxon>Eukaryota</taxon>
        <taxon>Metazoa</taxon>
        <taxon>Spiralia</taxon>
        <taxon>Lophotrochozoa</taxon>
        <taxon>Mollusca</taxon>
        <taxon>Cephalopoda</taxon>
        <taxon>Coleoidea</taxon>
        <taxon>Decapodiformes</taxon>
        <taxon>Sepiida</taxon>
        <taxon>Sepiina</taxon>
        <taxon>Sepiidae</taxon>
        <taxon>Acanthosepion</taxon>
    </lineage>
</organism>
<dbReference type="AlphaFoldDB" id="A0A812EK38"/>
<evidence type="ECO:0000313" key="1">
    <source>
        <dbReference type="EMBL" id="CAE1324081.1"/>
    </source>
</evidence>
<sequence>MRDSKIITLYKKKGQRSDCNNYKGISLLSVGCKVFARVILVRLQKLAERIYPKSQCGFHTERSTIGMVFSPLPAPEVQSSTDAPHAFGTSTEGIYLRTRSDGGLFNLARLRSRTNVHETLVRKSLCGFRAERSTIAFSLRQLQESSTDAPVRFHPTTSLCTKTPCTTPGEDTPASPLASIQHAERQLPVICYHPIGVNRCAREIFGSHWTGTARLKLGSTQPVRLCPATV</sequence>
<gene>
    <name evidence="1" type="ORF">SPHA_73853</name>
</gene>
<evidence type="ECO:0000313" key="2">
    <source>
        <dbReference type="Proteomes" id="UP000597762"/>
    </source>
</evidence>
<reference evidence="1" key="1">
    <citation type="submission" date="2021-01" db="EMBL/GenBank/DDBJ databases">
        <authorList>
            <person name="Li R."/>
            <person name="Bekaert M."/>
        </authorList>
    </citation>
    <scope>NUCLEOTIDE SEQUENCE</scope>
    <source>
        <strain evidence="1">Farmed</strain>
    </source>
</reference>